<dbReference type="PANTHER" id="PTHR46268:SF6">
    <property type="entry name" value="UNIVERSAL STRESS PROTEIN UP12"/>
    <property type="match status" value="1"/>
</dbReference>
<dbReference type="Proteomes" id="UP000051236">
    <property type="component" value="Unassembled WGS sequence"/>
</dbReference>
<dbReference type="CDD" id="cd00293">
    <property type="entry name" value="USP-like"/>
    <property type="match status" value="1"/>
</dbReference>
<keyword evidence="4" id="KW-1185">Reference proteome</keyword>
<evidence type="ECO:0000256" key="1">
    <source>
        <dbReference type="ARBA" id="ARBA00008791"/>
    </source>
</evidence>
<reference evidence="3 4" key="1">
    <citation type="journal article" date="2015" name="Genome Announc.">
        <title>Expanding the biotechnology potential of lactobacilli through comparative genomics of 213 strains and associated genera.</title>
        <authorList>
            <person name="Sun Z."/>
            <person name="Harris H.M."/>
            <person name="McCann A."/>
            <person name="Guo C."/>
            <person name="Argimon S."/>
            <person name="Zhang W."/>
            <person name="Yang X."/>
            <person name="Jeffery I.B."/>
            <person name="Cooney J.C."/>
            <person name="Kagawa T.F."/>
            <person name="Liu W."/>
            <person name="Song Y."/>
            <person name="Salvetti E."/>
            <person name="Wrobel A."/>
            <person name="Rasinkangas P."/>
            <person name="Parkhill J."/>
            <person name="Rea M.C."/>
            <person name="O'Sullivan O."/>
            <person name="Ritari J."/>
            <person name="Douillard F.P."/>
            <person name="Paul Ross R."/>
            <person name="Yang R."/>
            <person name="Briner A.E."/>
            <person name="Felis G.E."/>
            <person name="de Vos W.M."/>
            <person name="Barrangou R."/>
            <person name="Klaenhammer T.R."/>
            <person name="Caufield P.W."/>
            <person name="Cui Y."/>
            <person name="Zhang H."/>
            <person name="O'Toole P.W."/>
        </authorList>
    </citation>
    <scope>NUCLEOTIDE SEQUENCE [LARGE SCALE GENOMIC DNA]</scope>
    <source>
        <strain evidence="3 4">DSM 18527</strain>
    </source>
</reference>
<accession>A0A0R1XLQ3</accession>
<proteinExistence type="inferred from homology"/>
<name>A0A0R1XLQ3_9LACO</name>
<dbReference type="Pfam" id="PF00582">
    <property type="entry name" value="Usp"/>
    <property type="match status" value="1"/>
</dbReference>
<dbReference type="EMBL" id="AZGA01000088">
    <property type="protein sequence ID" value="KRM30685.1"/>
    <property type="molecule type" value="Genomic_DNA"/>
</dbReference>
<dbReference type="STRING" id="1423734.FC83_GL001821"/>
<evidence type="ECO:0000313" key="4">
    <source>
        <dbReference type="Proteomes" id="UP000051236"/>
    </source>
</evidence>
<dbReference type="PRINTS" id="PR01438">
    <property type="entry name" value="UNVRSLSTRESS"/>
</dbReference>
<dbReference type="Gene3D" id="3.40.50.620">
    <property type="entry name" value="HUPs"/>
    <property type="match status" value="1"/>
</dbReference>
<dbReference type="eggNOG" id="COG0589">
    <property type="taxonomic scope" value="Bacteria"/>
</dbReference>
<feature type="domain" description="UspA" evidence="2">
    <location>
        <begin position="3"/>
        <end position="138"/>
    </location>
</feature>
<dbReference type="PANTHER" id="PTHR46268">
    <property type="entry name" value="STRESS RESPONSE PROTEIN NHAX"/>
    <property type="match status" value="1"/>
</dbReference>
<dbReference type="AlphaFoldDB" id="A0A0R1XLQ3"/>
<dbReference type="PATRIC" id="fig|1423734.3.peg.1840"/>
<organism evidence="3 4">
    <name type="scientific">Agrilactobacillus composti DSM 18527 = JCM 14202</name>
    <dbReference type="NCBI Taxonomy" id="1423734"/>
    <lineage>
        <taxon>Bacteria</taxon>
        <taxon>Bacillati</taxon>
        <taxon>Bacillota</taxon>
        <taxon>Bacilli</taxon>
        <taxon>Lactobacillales</taxon>
        <taxon>Lactobacillaceae</taxon>
        <taxon>Agrilactobacillus</taxon>
    </lineage>
</organism>
<gene>
    <name evidence="3" type="ORF">FC83_GL001821</name>
</gene>
<dbReference type="InterPro" id="IPR006016">
    <property type="entry name" value="UspA"/>
</dbReference>
<dbReference type="SUPFAM" id="SSF52402">
    <property type="entry name" value="Adenine nucleotide alpha hydrolases-like"/>
    <property type="match status" value="1"/>
</dbReference>
<evidence type="ECO:0000259" key="2">
    <source>
        <dbReference type="Pfam" id="PF00582"/>
    </source>
</evidence>
<dbReference type="InterPro" id="IPR014729">
    <property type="entry name" value="Rossmann-like_a/b/a_fold"/>
</dbReference>
<dbReference type="RefSeq" id="WP_057003058.1">
    <property type="nucleotide sequence ID" value="NZ_AZGA01000088.1"/>
</dbReference>
<sequence>MAYKNILIATDGSAQAQKAFDQAVDLAKTFDAKLYIVEVVEPLYYDRSTEVLPAARANAKSDLEKLATTAKGKGLTNFETRQEEGSPREIIAENLPKELNIDLIVISATGRSRTERLLLGSVSDYVSRRAKTQVLIVR</sequence>
<evidence type="ECO:0000313" key="3">
    <source>
        <dbReference type="EMBL" id="KRM30685.1"/>
    </source>
</evidence>
<protein>
    <recommendedName>
        <fullName evidence="2">UspA domain-containing protein</fullName>
    </recommendedName>
</protein>
<dbReference type="InterPro" id="IPR006015">
    <property type="entry name" value="Universal_stress_UspA"/>
</dbReference>
<comment type="caution">
    <text evidence="3">The sequence shown here is derived from an EMBL/GenBank/DDBJ whole genome shotgun (WGS) entry which is preliminary data.</text>
</comment>
<comment type="similarity">
    <text evidence="1">Belongs to the universal stress protein A family.</text>
</comment>